<evidence type="ECO:0000313" key="3">
    <source>
        <dbReference type="Proteomes" id="UP000287394"/>
    </source>
</evidence>
<name>A0A402D606_9BACT</name>
<gene>
    <name evidence="2" type="ORF">CCAX7_45400</name>
</gene>
<dbReference type="SUPFAM" id="SSF51445">
    <property type="entry name" value="(Trans)glycosidases"/>
    <property type="match status" value="1"/>
</dbReference>
<proteinExistence type="predicted"/>
<reference evidence="2 3" key="1">
    <citation type="journal article" date="2019" name="Int. J. Syst. Evol. Microbiol.">
        <title>Capsulimonas corticalis gen. nov., sp. nov., an aerobic capsulated bacterium, of a novel bacterial order, Capsulimonadales ord. nov., of the class Armatimonadia of the phylum Armatimonadetes.</title>
        <authorList>
            <person name="Li J."/>
            <person name="Kudo C."/>
            <person name="Tonouchi A."/>
        </authorList>
    </citation>
    <scope>NUCLEOTIDE SEQUENCE [LARGE SCALE GENOMIC DNA]</scope>
    <source>
        <strain evidence="2 3">AX-7</strain>
    </source>
</reference>
<dbReference type="InterPro" id="IPR017853">
    <property type="entry name" value="GH"/>
</dbReference>
<dbReference type="Pfam" id="PF02057">
    <property type="entry name" value="Glyco_hydro_59"/>
    <property type="match status" value="1"/>
</dbReference>
<evidence type="ECO:0000313" key="2">
    <source>
        <dbReference type="EMBL" id="BDI32489.1"/>
    </source>
</evidence>
<dbReference type="AlphaFoldDB" id="A0A402D606"/>
<keyword evidence="3" id="KW-1185">Reference proteome</keyword>
<dbReference type="OrthoDB" id="9806701at2"/>
<organism evidence="2 3">
    <name type="scientific">Capsulimonas corticalis</name>
    <dbReference type="NCBI Taxonomy" id="2219043"/>
    <lineage>
        <taxon>Bacteria</taxon>
        <taxon>Bacillati</taxon>
        <taxon>Armatimonadota</taxon>
        <taxon>Armatimonadia</taxon>
        <taxon>Capsulimonadales</taxon>
        <taxon>Capsulimonadaceae</taxon>
        <taxon>Capsulimonas</taxon>
    </lineage>
</organism>
<dbReference type="Proteomes" id="UP000287394">
    <property type="component" value="Chromosome"/>
</dbReference>
<dbReference type="EMBL" id="AP025739">
    <property type="protein sequence ID" value="BDI32489.1"/>
    <property type="molecule type" value="Genomic_DNA"/>
</dbReference>
<dbReference type="RefSeq" id="WP_119324911.1">
    <property type="nucleotide sequence ID" value="NZ_AP025739.1"/>
</dbReference>
<accession>A0A402D606</accession>
<evidence type="ECO:0000259" key="1">
    <source>
        <dbReference type="Pfam" id="PF02057"/>
    </source>
</evidence>
<dbReference type="KEGG" id="ccot:CCAX7_45400"/>
<feature type="domain" description="Glycosyl hydrolase family 59 catalytic" evidence="1">
    <location>
        <begin position="200"/>
        <end position="301"/>
    </location>
</feature>
<protein>
    <recommendedName>
        <fullName evidence="1">Glycosyl hydrolase family 59 catalytic domain-containing protein</fullName>
    </recommendedName>
</protein>
<dbReference type="Gene3D" id="3.20.20.80">
    <property type="entry name" value="Glycosidases"/>
    <property type="match status" value="1"/>
</dbReference>
<dbReference type="InterPro" id="IPR049161">
    <property type="entry name" value="GH59_cat"/>
</dbReference>
<sequence>MLHHHLQHIARPRPFAIAAAILLSSGTGHAQAPPDEHVAITVAAGARQTFGGFGTSQNGDFGGEYTSLTPAQKTLLARLVWRDAKFNTLRMWFDPTEYAPAPGKRDISKFTRNFIDSGIVREAKAAGCKTLLLVPTEAPAYMGDSKTGLLKEEEYGNYGALLADFILQMKVERGVVIQATGLLNELNDRKFRIPPEKVPAAVKALRRALDARGLTNVKIVAPENANVDGVLYQAFDALTADPEAWRGLYAFASHSYNNSTTNEIAEKIAGAGGKEYWMTEASANGSEEIGDTQAAASAASRVLNDLNHRVTRWIWFLGYEPADPNDDQTRLIRYHARPFQYDLLEPYYYLKQLAATFDVGSVCRRATSSLDGDMAYTSGKKPRITAAAAKNPDGSWSIGISNDTSPNFKDEDDEKDFRLHNSGYAARTFQVTVSVAELAGMGNKTFSLHRSSKTNNLPSETVIMHDGQVTVSVAPLQLVTLRSSRGKH</sequence>